<dbReference type="SUPFAM" id="SSF55073">
    <property type="entry name" value="Nucleotide cyclase"/>
    <property type="match status" value="1"/>
</dbReference>
<dbReference type="InterPro" id="IPR000160">
    <property type="entry name" value="GGDEF_dom"/>
</dbReference>
<evidence type="ECO:0000259" key="2">
    <source>
        <dbReference type="PROSITE" id="PS50113"/>
    </source>
</evidence>
<dbReference type="Gene3D" id="3.30.450.20">
    <property type="entry name" value="PAS domain"/>
    <property type="match status" value="2"/>
</dbReference>
<dbReference type="Gene3D" id="3.20.20.450">
    <property type="entry name" value="EAL domain"/>
    <property type="match status" value="1"/>
</dbReference>
<accession>A0A212JWD1</accession>
<feature type="domain" description="EAL" evidence="3">
    <location>
        <begin position="464"/>
        <end position="718"/>
    </location>
</feature>
<dbReference type="PROSITE" id="PS50113">
    <property type="entry name" value="PAC"/>
    <property type="match status" value="1"/>
</dbReference>
<dbReference type="AlphaFoldDB" id="A0A212JWD1"/>
<dbReference type="CDD" id="cd01949">
    <property type="entry name" value="GGDEF"/>
    <property type="match status" value="1"/>
</dbReference>
<dbReference type="Gene3D" id="3.30.70.270">
    <property type="match status" value="1"/>
</dbReference>
<dbReference type="SMART" id="SM00267">
    <property type="entry name" value="GGDEF"/>
    <property type="match status" value="1"/>
</dbReference>
<dbReference type="InterPro" id="IPR052155">
    <property type="entry name" value="Biofilm_reg_signaling"/>
</dbReference>
<dbReference type="PANTHER" id="PTHR44757">
    <property type="entry name" value="DIGUANYLATE CYCLASE DGCP"/>
    <property type="match status" value="1"/>
</dbReference>
<evidence type="ECO:0000256" key="1">
    <source>
        <dbReference type="SAM" id="MobiDB-lite"/>
    </source>
</evidence>
<dbReference type="PANTHER" id="PTHR44757:SF2">
    <property type="entry name" value="BIOFILM ARCHITECTURE MAINTENANCE PROTEIN MBAA"/>
    <property type="match status" value="1"/>
</dbReference>
<dbReference type="SMART" id="SM00086">
    <property type="entry name" value="PAC"/>
    <property type="match status" value="2"/>
</dbReference>
<dbReference type="InterPro" id="IPR000014">
    <property type="entry name" value="PAS"/>
</dbReference>
<dbReference type="InterPro" id="IPR001633">
    <property type="entry name" value="EAL_dom"/>
</dbReference>
<proteinExistence type="predicted"/>
<dbReference type="SMART" id="SM00052">
    <property type="entry name" value="EAL"/>
    <property type="match status" value="1"/>
</dbReference>
<dbReference type="SUPFAM" id="SSF141868">
    <property type="entry name" value="EAL domain-like"/>
    <property type="match status" value="1"/>
</dbReference>
<dbReference type="SUPFAM" id="SSF55785">
    <property type="entry name" value="PYP-like sensor domain (PAS domain)"/>
    <property type="match status" value="1"/>
</dbReference>
<dbReference type="RefSeq" id="WP_192112569.1">
    <property type="nucleotide sequence ID" value="NZ_CALHHP010000035.1"/>
</dbReference>
<dbReference type="NCBIfam" id="TIGR00254">
    <property type="entry name" value="GGDEF"/>
    <property type="match status" value="1"/>
</dbReference>
<organism evidence="5">
    <name type="scientific">uncultured Desulfovibrio sp</name>
    <dbReference type="NCBI Taxonomy" id="167968"/>
    <lineage>
        <taxon>Bacteria</taxon>
        <taxon>Pseudomonadati</taxon>
        <taxon>Thermodesulfobacteriota</taxon>
        <taxon>Desulfovibrionia</taxon>
        <taxon>Desulfovibrionales</taxon>
        <taxon>Desulfovibrionaceae</taxon>
        <taxon>Desulfovibrio</taxon>
        <taxon>environmental samples</taxon>
    </lineage>
</organism>
<feature type="domain" description="GGDEF" evidence="4">
    <location>
        <begin position="327"/>
        <end position="455"/>
    </location>
</feature>
<dbReference type="EMBL" id="FLUP01000001">
    <property type="protein sequence ID" value="SBW03776.1"/>
    <property type="molecule type" value="Genomic_DNA"/>
</dbReference>
<evidence type="ECO:0000259" key="4">
    <source>
        <dbReference type="PROSITE" id="PS50887"/>
    </source>
</evidence>
<dbReference type="InterPro" id="IPR035965">
    <property type="entry name" value="PAS-like_dom_sf"/>
</dbReference>
<protein>
    <submittedName>
        <fullName evidence="5">Diguanylate cyclase/phosphodiesterase</fullName>
    </submittedName>
</protein>
<dbReference type="Pfam" id="PF00563">
    <property type="entry name" value="EAL"/>
    <property type="match status" value="1"/>
</dbReference>
<dbReference type="PROSITE" id="PS50887">
    <property type="entry name" value="GGDEF"/>
    <property type="match status" value="1"/>
</dbReference>
<reference evidence="5" key="1">
    <citation type="submission" date="2016-04" db="EMBL/GenBank/DDBJ databases">
        <authorList>
            <person name="Evans L.H."/>
            <person name="Alamgir A."/>
            <person name="Owens N."/>
            <person name="Weber N.D."/>
            <person name="Virtaneva K."/>
            <person name="Barbian K."/>
            <person name="Babar A."/>
            <person name="Rosenke K."/>
        </authorList>
    </citation>
    <scope>NUCLEOTIDE SEQUENCE</scope>
    <source>
        <strain evidence="5">92-2</strain>
    </source>
</reference>
<dbReference type="PROSITE" id="PS50883">
    <property type="entry name" value="EAL"/>
    <property type="match status" value="1"/>
</dbReference>
<sequence>MKNADPANLSISATQSGEKPPAESPQEICLSHALQSVYGDILLIDFARDTCRELYHGEGHFARMPQNKPLAETLRRELAERVHPDDAQRFAAFFSQDSLRQTLAQTPLFAAEDIRKKALNGLYRWVRVIVFPAPQYGGEQTYIVCTEDIENHKIAADIAHENEMLRRQKLDALRYKAVVDHTRTLVFEWSGTDLTYLSHRIPELLAGEYDGRNPFDVWREDDVLYAGDMEPFDTCLARLALGIRSGEMTVRLRRRDGQYIWCKITYTKLDDGESEERYIGTLNDVDATTRTEQALRLRAEHDPLTGAFNTQTFFEKIDKLIKNRPNEQYCVLRFDVAGFKAINESFGLEEGNRLLRGIARLIRQRLIPEKEIFARLTADVFAVCLTGGTERTLQFIQNLSLRLDHYSDTFRVKLFFGICPVENSRTPAHILCDWAYLAQKTVKGSDIVNFAFYDDALRKRLHDESYITDQMYEALEKHQFRLFLQPKVQISSGRIVGAEALVRWQHPTDGLILPGRFVPLFERNGFIVRLDSYIWDQTCQILRTWIDKQYDPMPISVNMSRLHFNDDDLPNKLVSLLNKYNLPRHMLELELTESAFFANEPRLKRLMNELRSAGFVFSMDDFGTGYSSLSTLRDLPFNVVKLDRAFISDGTTNKRGQIVARNTIALARDLDMSIVAEGVETKEHARFLLNSGCNCAQGFYYSRPVDTAEFEVLSFVQEKAFWVHPQLKQDAIRLGLPISTEAPIKEY</sequence>
<feature type="domain" description="PAC" evidence="2">
    <location>
        <begin position="246"/>
        <end position="297"/>
    </location>
</feature>
<evidence type="ECO:0000259" key="3">
    <source>
        <dbReference type="PROSITE" id="PS50883"/>
    </source>
</evidence>
<dbReference type="InterPro" id="IPR029787">
    <property type="entry name" value="Nucleotide_cyclase"/>
</dbReference>
<dbReference type="InterPro" id="IPR043128">
    <property type="entry name" value="Rev_trsase/Diguanyl_cyclase"/>
</dbReference>
<dbReference type="InterPro" id="IPR001610">
    <property type="entry name" value="PAC"/>
</dbReference>
<name>A0A212JWD1_9BACT</name>
<evidence type="ECO:0000313" key="5">
    <source>
        <dbReference type="EMBL" id="SBW03776.1"/>
    </source>
</evidence>
<dbReference type="InterPro" id="IPR035919">
    <property type="entry name" value="EAL_sf"/>
</dbReference>
<gene>
    <name evidence="5" type="ORF">KM92DES2_11838</name>
</gene>
<dbReference type="Pfam" id="PF00990">
    <property type="entry name" value="GGDEF"/>
    <property type="match status" value="1"/>
</dbReference>
<dbReference type="CDD" id="cd00130">
    <property type="entry name" value="PAS"/>
    <property type="match status" value="1"/>
</dbReference>
<feature type="region of interest" description="Disordered" evidence="1">
    <location>
        <begin position="1"/>
        <end position="25"/>
    </location>
</feature>
<dbReference type="CDD" id="cd01948">
    <property type="entry name" value="EAL"/>
    <property type="match status" value="1"/>
</dbReference>
<dbReference type="InterPro" id="IPR000700">
    <property type="entry name" value="PAS-assoc_C"/>
</dbReference>